<evidence type="ECO:0000256" key="3">
    <source>
        <dbReference type="ARBA" id="ARBA00022519"/>
    </source>
</evidence>
<keyword evidence="4 7" id="KW-0812">Transmembrane</keyword>
<accession>A0A2T5MBY2</accession>
<evidence type="ECO:0000313" key="8">
    <source>
        <dbReference type="EMBL" id="PTU30087.1"/>
    </source>
</evidence>
<comment type="subcellular location">
    <subcellularLocation>
        <location evidence="1">Cell inner membrane</location>
    </subcellularLocation>
</comment>
<keyword evidence="9" id="KW-1185">Reference proteome</keyword>
<organism evidence="8 9">
    <name type="scientific">Stenotrophobium rhamnosiphilum</name>
    <dbReference type="NCBI Taxonomy" id="2029166"/>
    <lineage>
        <taxon>Bacteria</taxon>
        <taxon>Pseudomonadati</taxon>
        <taxon>Pseudomonadota</taxon>
        <taxon>Gammaproteobacteria</taxon>
        <taxon>Nevskiales</taxon>
        <taxon>Nevskiaceae</taxon>
        <taxon>Stenotrophobium</taxon>
    </lineage>
</organism>
<comment type="caution">
    <text evidence="8">The sequence shown here is derived from an EMBL/GenBank/DDBJ whole genome shotgun (WGS) entry which is preliminary data.</text>
</comment>
<evidence type="ECO:0000256" key="6">
    <source>
        <dbReference type="ARBA" id="ARBA00023136"/>
    </source>
</evidence>
<dbReference type="Proteomes" id="UP000244248">
    <property type="component" value="Unassembled WGS sequence"/>
</dbReference>
<keyword evidence="6 7" id="KW-0472">Membrane</keyword>
<evidence type="ECO:0000256" key="4">
    <source>
        <dbReference type="ARBA" id="ARBA00022692"/>
    </source>
</evidence>
<protein>
    <submittedName>
        <fullName evidence="8">Paraquat-inducible membrane protein A</fullName>
    </submittedName>
</protein>
<sequence>MNNSSRARDLKLISCHACGLVLDNQEELRHSRCTRCDEHVYTRKPNSLSRSWAYLIAATILYIPANLLPIMLTTKMYNTLSSTIVSGVIDLWQDGAWDLAIIVFTASVVVPILKLGLMTFLLISTQRKSTWRQRERTKLYRIIEHIGHWSMLDVFVVALLITLVHFNKLALVQAGPGIVAFAAVVVLTMLSSMSFDPRLIWDTDEPKSSTPPDNGQTNG</sequence>
<evidence type="ECO:0000256" key="7">
    <source>
        <dbReference type="SAM" id="Phobius"/>
    </source>
</evidence>
<dbReference type="EMBL" id="QANS01000007">
    <property type="protein sequence ID" value="PTU30087.1"/>
    <property type="molecule type" value="Genomic_DNA"/>
</dbReference>
<feature type="transmembrane region" description="Helical" evidence="7">
    <location>
        <begin position="52"/>
        <end position="72"/>
    </location>
</feature>
<gene>
    <name evidence="8" type="ORF">CJD38_16195</name>
</gene>
<dbReference type="AlphaFoldDB" id="A0A2T5MBY2"/>
<keyword evidence="5 7" id="KW-1133">Transmembrane helix</keyword>
<dbReference type="RefSeq" id="WP_107941433.1">
    <property type="nucleotide sequence ID" value="NZ_QANS01000007.1"/>
</dbReference>
<dbReference type="Pfam" id="PF04403">
    <property type="entry name" value="PqiA"/>
    <property type="match status" value="1"/>
</dbReference>
<evidence type="ECO:0000256" key="1">
    <source>
        <dbReference type="ARBA" id="ARBA00004533"/>
    </source>
</evidence>
<evidence type="ECO:0000313" key="9">
    <source>
        <dbReference type="Proteomes" id="UP000244248"/>
    </source>
</evidence>
<dbReference type="InterPro" id="IPR051800">
    <property type="entry name" value="PqiA-PqiB_transport"/>
</dbReference>
<dbReference type="InterPro" id="IPR007498">
    <property type="entry name" value="PqiA-like"/>
</dbReference>
<reference evidence="8 9" key="1">
    <citation type="submission" date="2018-04" db="EMBL/GenBank/DDBJ databases">
        <title>Novel species isolated from glacier.</title>
        <authorList>
            <person name="Liu Q."/>
            <person name="Xin Y.-H."/>
        </authorList>
    </citation>
    <scope>NUCLEOTIDE SEQUENCE [LARGE SCALE GENOMIC DNA]</scope>
    <source>
        <strain evidence="8 9">GT1R17</strain>
    </source>
</reference>
<feature type="transmembrane region" description="Helical" evidence="7">
    <location>
        <begin position="99"/>
        <end position="125"/>
    </location>
</feature>
<dbReference type="GO" id="GO:0005886">
    <property type="term" value="C:plasma membrane"/>
    <property type="evidence" value="ECO:0007669"/>
    <property type="project" value="UniProtKB-SubCell"/>
</dbReference>
<feature type="transmembrane region" description="Helical" evidence="7">
    <location>
        <begin position="170"/>
        <end position="190"/>
    </location>
</feature>
<dbReference type="PANTHER" id="PTHR30462:SF3">
    <property type="entry name" value="INTERMEMBRANE TRANSPORT PROTEIN PQIA"/>
    <property type="match status" value="1"/>
</dbReference>
<dbReference type="PANTHER" id="PTHR30462">
    <property type="entry name" value="INTERMEMBRANE TRANSPORT PROTEIN PQIB-RELATED"/>
    <property type="match status" value="1"/>
</dbReference>
<keyword evidence="3" id="KW-0997">Cell inner membrane</keyword>
<dbReference type="OrthoDB" id="9800207at2"/>
<keyword evidence="2" id="KW-1003">Cell membrane</keyword>
<feature type="transmembrane region" description="Helical" evidence="7">
    <location>
        <begin position="146"/>
        <end position="164"/>
    </location>
</feature>
<name>A0A2T5MBY2_9GAMM</name>
<proteinExistence type="predicted"/>
<evidence type="ECO:0000256" key="2">
    <source>
        <dbReference type="ARBA" id="ARBA00022475"/>
    </source>
</evidence>
<evidence type="ECO:0000256" key="5">
    <source>
        <dbReference type="ARBA" id="ARBA00022989"/>
    </source>
</evidence>